<feature type="compositionally biased region" description="Basic and acidic residues" evidence="1">
    <location>
        <begin position="1"/>
        <end position="18"/>
    </location>
</feature>
<dbReference type="EMBL" id="CP005960">
    <property type="protein sequence ID" value="AHZ68454.1"/>
    <property type="molecule type" value="Genomic_DNA"/>
</dbReference>
<sequence>MKKDDQMKNKKNVKEKLNRITSGPENFGWAPLAWAHTED</sequence>
<name>A0A024E693_9PSED</name>
<evidence type="ECO:0000256" key="1">
    <source>
        <dbReference type="SAM" id="MobiDB-lite"/>
    </source>
</evidence>
<dbReference type="AlphaFoldDB" id="A0A024E693"/>
<dbReference type="KEGG" id="pman:OU5_1375"/>
<dbReference type="HOGENOM" id="CLU_3390904_0_0_6"/>
<proteinExistence type="predicted"/>
<dbReference type="Proteomes" id="UP000026913">
    <property type="component" value="Chromosome"/>
</dbReference>
<protein>
    <submittedName>
        <fullName evidence="2">Uncharacterized protein</fullName>
    </submittedName>
</protein>
<gene>
    <name evidence="2" type="ORF">OU5_1375</name>
</gene>
<accession>A0A024E693</accession>
<reference evidence="2 3" key="1">
    <citation type="journal article" date="2012" name="J. Bacteriol.">
        <title>Genome sequence of cold-adapted Pseudomonas mandelii strain JR-1.</title>
        <authorList>
            <person name="Jang S.H."/>
            <person name="Kim J."/>
            <person name="Kim J."/>
            <person name="Hong S."/>
            <person name="Lee C."/>
        </authorList>
    </citation>
    <scope>NUCLEOTIDE SEQUENCE [LARGE SCALE GENOMIC DNA]</scope>
    <source>
        <strain evidence="2 3">JR-1</strain>
    </source>
</reference>
<evidence type="ECO:0000313" key="2">
    <source>
        <dbReference type="EMBL" id="AHZ68454.1"/>
    </source>
</evidence>
<evidence type="ECO:0000313" key="3">
    <source>
        <dbReference type="Proteomes" id="UP000026913"/>
    </source>
</evidence>
<organism evidence="2 3">
    <name type="scientific">Pseudomonas mandelii JR-1</name>
    <dbReference type="NCBI Taxonomy" id="1147786"/>
    <lineage>
        <taxon>Bacteria</taxon>
        <taxon>Pseudomonadati</taxon>
        <taxon>Pseudomonadota</taxon>
        <taxon>Gammaproteobacteria</taxon>
        <taxon>Pseudomonadales</taxon>
        <taxon>Pseudomonadaceae</taxon>
        <taxon>Pseudomonas</taxon>
    </lineage>
</organism>
<feature type="region of interest" description="Disordered" evidence="1">
    <location>
        <begin position="1"/>
        <end position="22"/>
    </location>
</feature>